<dbReference type="PANTHER" id="PTHR42836:SF2">
    <property type="entry name" value="PROTEIN YFKA-RELATED"/>
    <property type="match status" value="1"/>
</dbReference>
<dbReference type="Pfam" id="PF08756">
    <property type="entry name" value="YfkB"/>
    <property type="match status" value="1"/>
</dbReference>
<accession>A0ABW3S0V1</accession>
<evidence type="ECO:0000259" key="6">
    <source>
        <dbReference type="PROSITE" id="PS51918"/>
    </source>
</evidence>
<name>A0ABW3S0V1_9BACL</name>
<gene>
    <name evidence="7" type="primary">yfkAB</name>
    <name evidence="7" type="ORF">ACFQ3W_19250</name>
</gene>
<organism evidence="7 8">
    <name type="scientific">Paenibacillus puldeungensis</name>
    <dbReference type="NCBI Taxonomy" id="696536"/>
    <lineage>
        <taxon>Bacteria</taxon>
        <taxon>Bacillati</taxon>
        <taxon>Bacillota</taxon>
        <taxon>Bacilli</taxon>
        <taxon>Bacillales</taxon>
        <taxon>Paenibacillaceae</taxon>
        <taxon>Paenibacillus</taxon>
    </lineage>
</organism>
<dbReference type="NCBIfam" id="TIGR04478">
    <property type="entry name" value="rSAM_YfkAB"/>
    <property type="match status" value="1"/>
</dbReference>
<dbReference type="SFLD" id="SFLDG01097">
    <property type="entry name" value="Uncharacterised_Radical_SAM_Su"/>
    <property type="match status" value="1"/>
</dbReference>
<evidence type="ECO:0000313" key="8">
    <source>
        <dbReference type="Proteomes" id="UP001597262"/>
    </source>
</evidence>
<dbReference type="InterPro" id="IPR014866">
    <property type="entry name" value="YfkB"/>
</dbReference>
<keyword evidence="2" id="KW-0949">S-adenosyl-L-methionine</keyword>
<dbReference type="Gene3D" id="3.20.20.70">
    <property type="entry name" value="Aldolase class I"/>
    <property type="match status" value="1"/>
</dbReference>
<dbReference type="SFLD" id="SFLDG01067">
    <property type="entry name" value="SPASM/twitch_domain_containing"/>
    <property type="match status" value="1"/>
</dbReference>
<dbReference type="RefSeq" id="WP_379320857.1">
    <property type="nucleotide sequence ID" value="NZ_JBHTLM010000016.1"/>
</dbReference>
<dbReference type="Pfam" id="PF04055">
    <property type="entry name" value="Radical_SAM"/>
    <property type="match status" value="1"/>
</dbReference>
<sequence>MKKWPNENKGAEDRLISPAYDPWDPMQSLRQFGRHRLTSVEMTITNLCNMRCEHCAVGDSLVMTEPEQLPLSMILNMLDQVEHLQTISITGGEPTFRKRTVEEKIIPILKYAKERGVRSQINSNLTLDYNRYEPLLPYLDVMHISFNYTNEADFHEVGFARSGHPVKREATARLYQAMMENTRRLSEAGMFISAETMINYRTHEKLQEIHQLIVEMGCQRHEVHPMYAADFAEHLPVLSLDDMRRAIHHLLDTRDSSIWMLFGTLPFFACNSDQEDISLLRRLRKEPNVTVRNDPDGRNRVNVNLFTGDVFVTDFAAIPAFGNVQKDRLDDIFEKWQMEHPLNQTVNCYCDIANCCGPNLLVADMYYKDIDFKTRQAITT</sequence>
<evidence type="ECO:0000256" key="3">
    <source>
        <dbReference type="ARBA" id="ARBA00022723"/>
    </source>
</evidence>
<dbReference type="InterPro" id="IPR058240">
    <property type="entry name" value="rSAM_sf"/>
</dbReference>
<keyword evidence="4" id="KW-0408">Iron</keyword>
<dbReference type="InterPro" id="IPR013785">
    <property type="entry name" value="Aldolase_TIM"/>
</dbReference>
<dbReference type="InterPro" id="IPR031004">
    <property type="entry name" value="rSAM_YfkAB"/>
</dbReference>
<evidence type="ECO:0000256" key="1">
    <source>
        <dbReference type="ARBA" id="ARBA00022485"/>
    </source>
</evidence>
<dbReference type="CDD" id="cd01335">
    <property type="entry name" value="Radical_SAM"/>
    <property type="match status" value="1"/>
</dbReference>
<reference evidence="8" key="1">
    <citation type="journal article" date="2019" name="Int. J. Syst. Evol. Microbiol.">
        <title>The Global Catalogue of Microorganisms (GCM) 10K type strain sequencing project: providing services to taxonomists for standard genome sequencing and annotation.</title>
        <authorList>
            <consortium name="The Broad Institute Genomics Platform"/>
            <consortium name="The Broad Institute Genome Sequencing Center for Infectious Disease"/>
            <person name="Wu L."/>
            <person name="Ma J."/>
        </authorList>
    </citation>
    <scope>NUCLEOTIDE SEQUENCE [LARGE SCALE GENOMIC DNA]</scope>
    <source>
        <strain evidence="8">CCUG 59189</strain>
    </source>
</reference>
<keyword evidence="8" id="KW-1185">Reference proteome</keyword>
<dbReference type="Proteomes" id="UP001597262">
    <property type="component" value="Unassembled WGS sequence"/>
</dbReference>
<keyword evidence="5" id="KW-0411">Iron-sulfur</keyword>
<evidence type="ECO:0000256" key="2">
    <source>
        <dbReference type="ARBA" id="ARBA00022691"/>
    </source>
</evidence>
<keyword evidence="3" id="KW-0479">Metal-binding</keyword>
<proteinExistence type="predicted"/>
<dbReference type="PANTHER" id="PTHR42836">
    <property type="entry name" value="7-CARBOXY-7-DEAZAGUANINE SYNTHASE"/>
    <property type="match status" value="1"/>
</dbReference>
<dbReference type="SFLD" id="SFLDS00029">
    <property type="entry name" value="Radical_SAM"/>
    <property type="match status" value="1"/>
</dbReference>
<dbReference type="PROSITE" id="PS51918">
    <property type="entry name" value="RADICAL_SAM"/>
    <property type="match status" value="1"/>
</dbReference>
<dbReference type="EMBL" id="JBHTLM010000016">
    <property type="protein sequence ID" value="MFD1178417.1"/>
    <property type="molecule type" value="Genomic_DNA"/>
</dbReference>
<dbReference type="InterPro" id="IPR007197">
    <property type="entry name" value="rSAM"/>
</dbReference>
<evidence type="ECO:0000256" key="5">
    <source>
        <dbReference type="ARBA" id="ARBA00023014"/>
    </source>
</evidence>
<comment type="caution">
    <text evidence="7">The sequence shown here is derived from an EMBL/GenBank/DDBJ whole genome shotgun (WGS) entry which is preliminary data.</text>
</comment>
<protein>
    <submittedName>
        <fullName evidence="7">Radical SAM/CxCxxxxC motif protein YfkAB</fullName>
    </submittedName>
</protein>
<feature type="domain" description="Radical SAM core" evidence="6">
    <location>
        <begin position="34"/>
        <end position="261"/>
    </location>
</feature>
<dbReference type="SUPFAM" id="SSF102114">
    <property type="entry name" value="Radical SAM enzymes"/>
    <property type="match status" value="1"/>
</dbReference>
<evidence type="ECO:0000313" key="7">
    <source>
        <dbReference type="EMBL" id="MFD1178417.1"/>
    </source>
</evidence>
<keyword evidence="1" id="KW-0004">4Fe-4S</keyword>
<evidence type="ECO:0000256" key="4">
    <source>
        <dbReference type="ARBA" id="ARBA00023004"/>
    </source>
</evidence>